<dbReference type="Gene3D" id="3.20.20.70">
    <property type="entry name" value="Aldolase class I"/>
    <property type="match status" value="1"/>
</dbReference>
<feature type="region of interest" description="Disordered" evidence="1">
    <location>
        <begin position="263"/>
        <end position="285"/>
    </location>
</feature>
<dbReference type="InterPro" id="IPR051690">
    <property type="entry name" value="PseI-like"/>
</dbReference>
<organism evidence="3">
    <name type="scientific">Desulfovibrio sp. U5L</name>
    <dbReference type="NCBI Taxonomy" id="596152"/>
    <lineage>
        <taxon>Bacteria</taxon>
        <taxon>Pseudomonadati</taxon>
        <taxon>Thermodesulfobacteriota</taxon>
        <taxon>Desulfovibrionia</taxon>
        <taxon>Desulfovibrionales</taxon>
        <taxon>Desulfovibrionaceae</taxon>
        <taxon>Desulfovibrio</taxon>
    </lineage>
</organism>
<sequence>MSIFIIAEIGINHNGNLLIAKDLIKVAKNAGCDAVKFQKRTIDKVYSREYLNSPRDSPWGNTQRHQKEGLEFNHEDYRAIDAYCADLGIEWFASAWDMESQDFLDRFELRHNKVASAMVTDRSFLEKIAAQGKHTFVSTGMCTTACIDDAVAIFRRAGCPFELMHTVSTYPMQDEDANLRRIVSLRERYGCDVGYSGHETGLAVSYAATALGITSLERHITLDRAMYGSDQAASLEPAGLSMLVGAVRKIEKAMGDGGLDMQEKERTMSLKLRGTRPFEGHEVQP</sequence>
<dbReference type="PANTHER" id="PTHR42966">
    <property type="entry name" value="N-ACETYLNEURAMINATE SYNTHASE"/>
    <property type="match status" value="1"/>
</dbReference>
<dbReference type="Pfam" id="PF03102">
    <property type="entry name" value="NeuB"/>
    <property type="match status" value="1"/>
</dbReference>
<dbReference type="EMBL" id="JH600067">
    <property type="protein sequence ID" value="EIG55764.1"/>
    <property type="molecule type" value="Genomic_DNA"/>
</dbReference>
<feature type="domain" description="PseI/NeuA/B-like" evidence="2">
    <location>
        <begin position="23"/>
        <end position="257"/>
    </location>
</feature>
<dbReference type="OrthoDB" id="9781701at2"/>
<name>I2Q7K8_9BACT</name>
<dbReference type="InterPro" id="IPR013785">
    <property type="entry name" value="Aldolase_TIM"/>
</dbReference>
<proteinExistence type="predicted"/>
<evidence type="ECO:0000259" key="2">
    <source>
        <dbReference type="Pfam" id="PF03102"/>
    </source>
</evidence>
<dbReference type="PANTHER" id="PTHR42966:SF3">
    <property type="entry name" value="BLR5971 PROTEIN"/>
    <property type="match status" value="1"/>
</dbReference>
<reference evidence="3" key="1">
    <citation type="submission" date="2011-11" db="EMBL/GenBank/DDBJ databases">
        <title>Improved High-Quality Draft sequence of Desulfovibrio sp. U5L.</title>
        <authorList>
            <consortium name="US DOE Joint Genome Institute"/>
            <person name="Lucas S."/>
            <person name="Han J."/>
            <person name="Lapidus A."/>
            <person name="Cheng J.-F."/>
            <person name="Goodwin L."/>
            <person name="Pitluck S."/>
            <person name="Peters L."/>
            <person name="Ovchinnikova G."/>
            <person name="Held B."/>
            <person name="Detter J.C."/>
            <person name="Han C."/>
            <person name="Tapia R."/>
            <person name="Land M."/>
            <person name="Hauser L."/>
            <person name="Kyrpides N."/>
            <person name="Ivanova N."/>
            <person name="Pagani I."/>
            <person name="Gabster J."/>
            <person name="Walker C."/>
            <person name="Stolyar S."/>
            <person name="Stahl D."/>
            <person name="Arkin A."/>
            <person name="Dehal P."/>
            <person name="Hazen T."/>
            <person name="Woyke T."/>
        </authorList>
    </citation>
    <scope>NUCLEOTIDE SEQUENCE [LARGE SCALE GENOMIC DNA]</scope>
    <source>
        <strain evidence="3">U5L</strain>
    </source>
</reference>
<dbReference type="AlphaFoldDB" id="I2Q7K8"/>
<accession>I2Q7K8</accession>
<dbReference type="HOGENOM" id="CLU_040465_1_1_7"/>
<evidence type="ECO:0000313" key="3">
    <source>
        <dbReference type="EMBL" id="EIG55764.1"/>
    </source>
</evidence>
<feature type="compositionally biased region" description="Basic and acidic residues" evidence="1">
    <location>
        <begin position="276"/>
        <end position="285"/>
    </location>
</feature>
<dbReference type="eggNOG" id="COG2089">
    <property type="taxonomic scope" value="Bacteria"/>
</dbReference>
<evidence type="ECO:0000256" key="1">
    <source>
        <dbReference type="SAM" id="MobiDB-lite"/>
    </source>
</evidence>
<dbReference type="GO" id="GO:0047444">
    <property type="term" value="F:N-acylneuraminate-9-phosphate synthase activity"/>
    <property type="evidence" value="ECO:0007669"/>
    <property type="project" value="TreeGrafter"/>
</dbReference>
<dbReference type="GO" id="GO:0016051">
    <property type="term" value="P:carbohydrate biosynthetic process"/>
    <property type="evidence" value="ECO:0007669"/>
    <property type="project" value="InterPro"/>
</dbReference>
<gene>
    <name evidence="3" type="ORF">DesU5LDRAFT_0040</name>
</gene>
<dbReference type="STRING" id="596152.DesU5LDRAFT_0040"/>
<dbReference type="SUPFAM" id="SSF51569">
    <property type="entry name" value="Aldolase"/>
    <property type="match status" value="1"/>
</dbReference>
<protein>
    <submittedName>
        <fullName evidence="3">Sialic acid synthase</fullName>
    </submittedName>
</protein>
<dbReference type="InterPro" id="IPR013132">
    <property type="entry name" value="PseI/NeuA/B-like_N"/>
</dbReference>